<dbReference type="Proteomes" id="UP000063718">
    <property type="component" value="Unassembled WGS sequence"/>
</dbReference>
<protein>
    <submittedName>
        <fullName evidence="2">Uncharacterized protein</fullName>
    </submittedName>
</protein>
<proteinExistence type="predicted"/>
<dbReference type="AlphaFoldDB" id="A0A0S6U9N9"/>
<feature type="compositionally biased region" description="Basic and acidic residues" evidence="1">
    <location>
        <begin position="25"/>
        <end position="39"/>
    </location>
</feature>
<feature type="region of interest" description="Disordered" evidence="1">
    <location>
        <begin position="1"/>
        <end position="47"/>
    </location>
</feature>
<evidence type="ECO:0000256" key="1">
    <source>
        <dbReference type="SAM" id="MobiDB-lite"/>
    </source>
</evidence>
<evidence type="ECO:0000313" key="2">
    <source>
        <dbReference type="EMBL" id="GAF25151.1"/>
    </source>
</evidence>
<accession>A0A0S6U9N9</accession>
<name>A0A0S6U9N9_NEOTH</name>
<reference evidence="2" key="1">
    <citation type="journal article" date="2014" name="Gene">
        <title>Genome-guided analysis of transformation efficiency and carbon dioxide assimilation by Moorella thermoacetica Y72.</title>
        <authorList>
            <person name="Tsukahara K."/>
            <person name="Kita A."/>
            <person name="Nakashimada Y."/>
            <person name="Hoshino T."/>
            <person name="Murakami K."/>
        </authorList>
    </citation>
    <scope>NUCLEOTIDE SEQUENCE [LARGE SCALE GENOMIC DNA]</scope>
    <source>
        <strain evidence="2">Y72</strain>
    </source>
</reference>
<organism evidence="2">
    <name type="scientific">Moorella thermoacetica Y72</name>
    <dbReference type="NCBI Taxonomy" id="1325331"/>
    <lineage>
        <taxon>Bacteria</taxon>
        <taxon>Bacillati</taxon>
        <taxon>Bacillota</taxon>
        <taxon>Clostridia</taxon>
        <taxon>Neomoorellales</taxon>
        <taxon>Neomoorellaceae</taxon>
        <taxon>Neomoorella</taxon>
    </lineage>
</organism>
<sequence length="64" mass="7323">MPDKSRPLPAGLFSLSPVGEPFVNTREKERSRPSRERPLPIKGQGPEKIFFTPPGFGKWVFIWK</sequence>
<gene>
    <name evidence="2" type="ORF">MTY_0481</name>
</gene>
<dbReference type="EMBL" id="DF238840">
    <property type="protein sequence ID" value="GAF25151.1"/>
    <property type="molecule type" value="Genomic_DNA"/>
</dbReference>